<name>A0AAV3Y039_9GAST</name>
<organism evidence="2 3">
    <name type="scientific">Plakobranchus ocellatus</name>
    <dbReference type="NCBI Taxonomy" id="259542"/>
    <lineage>
        <taxon>Eukaryota</taxon>
        <taxon>Metazoa</taxon>
        <taxon>Spiralia</taxon>
        <taxon>Lophotrochozoa</taxon>
        <taxon>Mollusca</taxon>
        <taxon>Gastropoda</taxon>
        <taxon>Heterobranchia</taxon>
        <taxon>Euthyneura</taxon>
        <taxon>Panpulmonata</taxon>
        <taxon>Sacoglossa</taxon>
        <taxon>Placobranchoidea</taxon>
        <taxon>Plakobranchidae</taxon>
        <taxon>Plakobranchus</taxon>
    </lineage>
</organism>
<sequence>MYLRRKMSWTDTSSASLRRDVNAPSIAIETWGNVESLYGLLPNRRAHQLSRRDIGFTVRSYRNPAKAEILAEFPDPLNHGRPKTVPIQRPLVPSPYFFQHNGLPGSGPFKHQQYPQNRLQARPGALGQFDVYVHKMISGFRTSPSDQGAGGGARTREKKVSADDRLDSLSFVLLTLP</sequence>
<gene>
    <name evidence="2" type="ORF">PoB_000295000</name>
</gene>
<evidence type="ECO:0000313" key="2">
    <source>
        <dbReference type="EMBL" id="GFN76444.1"/>
    </source>
</evidence>
<protein>
    <submittedName>
        <fullName evidence="2">Uncharacterized protein</fullName>
    </submittedName>
</protein>
<keyword evidence="3" id="KW-1185">Reference proteome</keyword>
<proteinExistence type="predicted"/>
<reference evidence="2 3" key="1">
    <citation type="journal article" date="2021" name="Elife">
        <title>Chloroplast acquisition without the gene transfer in kleptoplastic sea slugs, Plakobranchus ocellatus.</title>
        <authorList>
            <person name="Maeda T."/>
            <person name="Takahashi S."/>
            <person name="Yoshida T."/>
            <person name="Shimamura S."/>
            <person name="Takaki Y."/>
            <person name="Nagai Y."/>
            <person name="Toyoda A."/>
            <person name="Suzuki Y."/>
            <person name="Arimoto A."/>
            <person name="Ishii H."/>
            <person name="Satoh N."/>
            <person name="Nishiyama T."/>
            <person name="Hasebe M."/>
            <person name="Maruyama T."/>
            <person name="Minagawa J."/>
            <person name="Obokata J."/>
            <person name="Shigenobu S."/>
        </authorList>
    </citation>
    <scope>NUCLEOTIDE SEQUENCE [LARGE SCALE GENOMIC DNA]</scope>
</reference>
<comment type="caution">
    <text evidence="2">The sequence shown here is derived from an EMBL/GenBank/DDBJ whole genome shotgun (WGS) entry which is preliminary data.</text>
</comment>
<dbReference type="AlphaFoldDB" id="A0AAV3Y039"/>
<evidence type="ECO:0000313" key="3">
    <source>
        <dbReference type="Proteomes" id="UP000735302"/>
    </source>
</evidence>
<accession>A0AAV3Y039</accession>
<evidence type="ECO:0000256" key="1">
    <source>
        <dbReference type="SAM" id="MobiDB-lite"/>
    </source>
</evidence>
<dbReference type="Proteomes" id="UP000735302">
    <property type="component" value="Unassembled WGS sequence"/>
</dbReference>
<feature type="region of interest" description="Disordered" evidence="1">
    <location>
        <begin position="142"/>
        <end position="161"/>
    </location>
</feature>
<dbReference type="EMBL" id="BLXT01000388">
    <property type="protein sequence ID" value="GFN76444.1"/>
    <property type="molecule type" value="Genomic_DNA"/>
</dbReference>